<feature type="transmembrane region" description="Helical" evidence="6">
    <location>
        <begin position="697"/>
        <end position="718"/>
    </location>
</feature>
<feature type="transmembrane region" description="Helical" evidence="6">
    <location>
        <begin position="867"/>
        <end position="886"/>
    </location>
</feature>
<feature type="transmembrane region" description="Helical" evidence="6">
    <location>
        <begin position="1386"/>
        <end position="1406"/>
    </location>
</feature>
<organism evidence="8 9">
    <name type="scientific">Sanghuangporus baumii</name>
    <name type="common">Phellinus baumii</name>
    <dbReference type="NCBI Taxonomy" id="108892"/>
    <lineage>
        <taxon>Eukaryota</taxon>
        <taxon>Fungi</taxon>
        <taxon>Dikarya</taxon>
        <taxon>Basidiomycota</taxon>
        <taxon>Agaricomycotina</taxon>
        <taxon>Agaricomycetes</taxon>
        <taxon>Hymenochaetales</taxon>
        <taxon>Hymenochaetaceae</taxon>
        <taxon>Sanghuangporus</taxon>
    </lineage>
</organism>
<feature type="transmembrane region" description="Helical" evidence="6">
    <location>
        <begin position="892"/>
        <end position="913"/>
    </location>
</feature>
<dbReference type="GO" id="GO:0016020">
    <property type="term" value="C:membrane"/>
    <property type="evidence" value="ECO:0007669"/>
    <property type="project" value="UniProtKB-SubCell"/>
</dbReference>
<feature type="transmembrane region" description="Helical" evidence="6">
    <location>
        <begin position="227"/>
        <end position="250"/>
    </location>
</feature>
<feature type="transmembrane region" description="Helical" evidence="6">
    <location>
        <begin position="663"/>
        <end position="685"/>
    </location>
</feature>
<protein>
    <submittedName>
        <fullName evidence="8">MFS general substrate transporter</fullName>
    </submittedName>
</protein>
<dbReference type="PROSITE" id="PS50850">
    <property type="entry name" value="MFS"/>
    <property type="match status" value="2"/>
</dbReference>
<feature type="transmembrane region" description="Helical" evidence="6">
    <location>
        <begin position="1234"/>
        <end position="1255"/>
    </location>
</feature>
<feature type="transmembrane region" description="Helical" evidence="6">
    <location>
        <begin position="1476"/>
        <end position="1496"/>
    </location>
</feature>
<dbReference type="FunFam" id="1.20.1250.20:FF:000068">
    <property type="entry name" value="MFS general substrate transporter"/>
    <property type="match status" value="2"/>
</dbReference>
<evidence type="ECO:0000256" key="5">
    <source>
        <dbReference type="ARBA" id="ARBA00023136"/>
    </source>
</evidence>
<evidence type="ECO:0000256" key="4">
    <source>
        <dbReference type="ARBA" id="ARBA00022989"/>
    </source>
</evidence>
<feature type="transmembrane region" description="Helical" evidence="6">
    <location>
        <begin position="838"/>
        <end position="855"/>
    </location>
</feature>
<feature type="domain" description="Major facilitator superfamily (MFS) profile" evidence="7">
    <location>
        <begin position="1108"/>
        <end position="1536"/>
    </location>
</feature>
<comment type="subcellular location">
    <subcellularLocation>
        <location evidence="1">Membrane</location>
        <topology evidence="1">Multi-pass membrane protein</topology>
    </subcellularLocation>
</comment>
<keyword evidence="9" id="KW-1185">Reference proteome</keyword>
<feature type="transmembrane region" description="Helical" evidence="6">
    <location>
        <begin position="389"/>
        <end position="413"/>
    </location>
</feature>
<evidence type="ECO:0000259" key="7">
    <source>
        <dbReference type="PROSITE" id="PS50850"/>
    </source>
</evidence>
<keyword evidence="5 6" id="KW-0472">Membrane</keyword>
<feature type="transmembrane region" description="Helical" evidence="6">
    <location>
        <begin position="1418"/>
        <end position="1437"/>
    </location>
</feature>
<feature type="transmembrane region" description="Helical" evidence="6">
    <location>
        <begin position="298"/>
        <end position="323"/>
    </location>
</feature>
<dbReference type="SUPFAM" id="SSF103473">
    <property type="entry name" value="MFS general substrate transporter"/>
    <property type="match status" value="3"/>
</dbReference>
<evidence type="ECO:0000313" key="8">
    <source>
        <dbReference type="EMBL" id="OCB87014.1"/>
    </source>
</evidence>
<feature type="transmembrane region" description="Helical" evidence="6">
    <location>
        <begin position="481"/>
        <end position="501"/>
    </location>
</feature>
<dbReference type="InterPro" id="IPR011701">
    <property type="entry name" value="MFS"/>
</dbReference>
<dbReference type="EMBL" id="LNZH02000196">
    <property type="protein sequence ID" value="OCB87014.1"/>
    <property type="molecule type" value="Genomic_DNA"/>
</dbReference>
<feature type="transmembrane region" description="Helical" evidence="6">
    <location>
        <begin position="805"/>
        <end position="826"/>
    </location>
</feature>
<dbReference type="GO" id="GO:0022857">
    <property type="term" value="F:transmembrane transporter activity"/>
    <property type="evidence" value="ECO:0007669"/>
    <property type="project" value="InterPro"/>
</dbReference>
<feature type="transmembrane region" description="Helical" evidence="6">
    <location>
        <begin position="159"/>
        <end position="182"/>
    </location>
</feature>
<evidence type="ECO:0000313" key="9">
    <source>
        <dbReference type="Proteomes" id="UP000757232"/>
    </source>
</evidence>
<feature type="transmembrane region" description="Helical" evidence="6">
    <location>
        <begin position="730"/>
        <end position="753"/>
    </location>
</feature>
<dbReference type="FunFam" id="1.20.1250.20:FF:000034">
    <property type="entry name" value="MFS general substrate transporter"/>
    <property type="match status" value="3"/>
</dbReference>
<dbReference type="Pfam" id="PF07690">
    <property type="entry name" value="MFS_1"/>
    <property type="match status" value="3"/>
</dbReference>
<evidence type="ECO:0000256" key="6">
    <source>
        <dbReference type="SAM" id="Phobius"/>
    </source>
</evidence>
<feature type="transmembrane region" description="Helical" evidence="6">
    <location>
        <begin position="955"/>
        <end position="979"/>
    </location>
</feature>
<dbReference type="Proteomes" id="UP000757232">
    <property type="component" value="Unassembled WGS sequence"/>
</dbReference>
<feature type="transmembrane region" description="Helical" evidence="6">
    <location>
        <begin position="194"/>
        <end position="215"/>
    </location>
</feature>
<feature type="transmembrane region" description="Helical" evidence="6">
    <location>
        <begin position="434"/>
        <end position="456"/>
    </location>
</feature>
<feature type="transmembrane region" description="Helical" evidence="6">
    <location>
        <begin position="134"/>
        <end position="153"/>
    </location>
</feature>
<keyword evidence="3 6" id="KW-0812">Transmembrane</keyword>
<feature type="domain" description="Major facilitator superfamily (MFS) profile" evidence="7">
    <location>
        <begin position="68"/>
        <end position="504"/>
    </location>
</feature>
<dbReference type="PANTHER" id="PTHR43791:SF18">
    <property type="entry name" value="NICOTINIC ACID TRANSPORTER TNA1, PUTATIVE (AFU_ORTHOLOGUE AFUA_3G03820)-RELATED"/>
    <property type="match status" value="1"/>
</dbReference>
<evidence type="ECO:0000256" key="3">
    <source>
        <dbReference type="ARBA" id="ARBA00022692"/>
    </source>
</evidence>
<feature type="transmembrane region" description="Helical" evidence="6">
    <location>
        <begin position="1508"/>
        <end position="1530"/>
    </location>
</feature>
<dbReference type="OrthoDB" id="2985014at2759"/>
<sequence>MRRSTMSGNEVDSASIGENSFSVSEKGVEKKIETNFVADFGGDSTLPPPPTLTPEEEQSLYRKIDLRLMPILSLMYLCSFLDRGNIGNAKLAGLVSQLRLVGNQYNIALTMFFIPYCLFECPSNLVLKKFRPSKWLPGITIAWGIVMMSMGFVKTYPQLVGVRICLGVAEAGFFPGVVYYLSIWYPRHRLQYRVGLFFGAATIAGAFGGLLAFAIEFMDGKRGLEAWSWIFILEGIATAVVGIISLFILVDFPVTAKFLTPEERAYVLWKKKHDNTAAGEAERFAVRYVRAALLDWQVWLHVLSYMSVITPLFGISLFLPSIISGFGFSTPVTQLLTVPPYVFATITLLLFGHYSDKTKLRSPFILLGLTMCLIGFTINIAHASSGVKYFGTFFCVAGSYAAFPGVVTCLNAYRRVGNNLAGQYKRGVGMAVQIGVGNFGGAIGRSSYFYLAFVLFTSRAASNIYRTQDAPRYIIGHGVELLFVGIGFIVTPLLILLYTRINAKREAELKRIGGIAKFIVEELHELVSEHTQLEEKSLELREFDDYSALPPPPTLSDKEVARLYRKIDFRLMPILSIMYLCSFLDRGNIGNAKLAGLVDQLHLVGNQYNIALTMYFIPYCLAECPANLVLKKLRPSRWLPGITILWGTVMTVMGLVNSYPQLIGVRICLGIAEAGLFPGAVYYLTFWYPRNMMQLRVGIIESAATTAGAFSGLLAFAIEFMDGTQGLEAWSWIFILEGIATVVVGLMAFFIIVDSPSTATFLTPEERAYIIHRKKYDNSGNGEAEEFQWRYVWDAITDWQVWLHILVYMSIVGPLYGISLFLPSIISGFGFSVPVSQLLSVPPYVFATIVLFAFAHFSDKMQNRSPFIILGLSMLLVGFSINISPASRAAKYFGTFFCVAGSYAAFPGVVAWLGNNLAGQYKRGVGLALHIGIEGVLRFLKASNIYRTRDAPRYILGHGIALMFVGIGLVAAPSLIFLYTRINAKRKREIEAGSDRKQLLCKEMIWIRLPEILGLVGESGRVRGTSPNHQPHDLVILFQPRMAQVRKSEIDSASLEKGAIVISEDVTDDKKKKIGAQFDFGGDSTLPPPPELSPEEVKRLYRKIDLRILPILSLMYLCSFLDRGNIGNAKLAGLVEELELDGNKYNIALTMFFIPYCLFECPANLVLKKFRPSRWLPGITIAWGTVMTLMGLVKTYPQLVGTRVCLGVAEAGLFPGVVYYLTFWYPRYMQQYRIGLFFGAATIAGAFSGLLAFAIEHMDGTQGFRAWSWIFILEGIATVAVGIVAIFVLVDFPVTASFLTPEERAYVIHRKSRDDYSDIHPEFMQFLTVEYDNSRGFGEAEEFASRYVWAAFKDWQIWLHILVYMSIVGPLYSISLFLPFGYSVPITQLLTVPPYIFACIVLLVFAHFSDKVQKRSPFILLGLTLLVVGFSINVSPAPRGVKYFGTFLCVAGSYAPFPGVVAWLGNNLSGQYKRGVGMALQIGIGNFSGAIASNIYRTRDAPRYILGHGLVLMFIGIGFVCTPLAIATYLRINSRRRENIELAGGKVDLSVEEMHELGDRAPDFKYTL</sequence>
<gene>
    <name evidence="8" type="ORF">A7U60_g5906</name>
</gene>
<evidence type="ECO:0000256" key="2">
    <source>
        <dbReference type="ARBA" id="ARBA00022448"/>
    </source>
</evidence>
<evidence type="ECO:0000256" key="1">
    <source>
        <dbReference type="ARBA" id="ARBA00004141"/>
    </source>
</evidence>
<feature type="transmembrane region" description="Helical" evidence="6">
    <location>
        <begin position="1174"/>
        <end position="1193"/>
    </location>
</feature>
<comment type="caution">
    <text evidence="8">The sequence shown here is derived from an EMBL/GenBank/DDBJ whole genome shotgun (WGS) entry which is preliminary data.</text>
</comment>
<feature type="transmembrane region" description="Helical" evidence="6">
    <location>
        <begin position="335"/>
        <end position="352"/>
    </location>
</feature>
<keyword evidence="2" id="KW-0813">Transport</keyword>
<dbReference type="Gene3D" id="1.20.1250.20">
    <property type="entry name" value="MFS general substrate transporter like domains"/>
    <property type="match status" value="5"/>
</dbReference>
<accession>A0A9Q5HW78</accession>
<proteinExistence type="predicted"/>
<name>A0A9Q5HW78_SANBA</name>
<feature type="transmembrane region" description="Helical" evidence="6">
    <location>
        <begin position="638"/>
        <end position="657"/>
    </location>
</feature>
<dbReference type="InterPro" id="IPR020846">
    <property type="entry name" value="MFS_dom"/>
</dbReference>
<feature type="transmembrane region" description="Helical" evidence="6">
    <location>
        <begin position="1199"/>
        <end position="1222"/>
    </location>
</feature>
<reference evidence="8" key="1">
    <citation type="submission" date="2016-06" db="EMBL/GenBank/DDBJ databases">
        <title>Draft Genome sequence of the fungus Inonotus baumii.</title>
        <authorList>
            <person name="Zhu H."/>
            <person name="Lin W."/>
        </authorList>
    </citation>
    <scope>NUCLEOTIDE SEQUENCE</scope>
    <source>
        <strain evidence="8">821</strain>
    </source>
</reference>
<dbReference type="InterPro" id="IPR036259">
    <property type="entry name" value="MFS_trans_sf"/>
</dbReference>
<feature type="transmembrane region" description="Helical" evidence="6">
    <location>
        <begin position="1357"/>
        <end position="1380"/>
    </location>
</feature>
<keyword evidence="4 6" id="KW-1133">Transmembrane helix</keyword>
<feature type="transmembrane region" description="Helical" evidence="6">
    <location>
        <begin position="1443"/>
        <end position="1464"/>
    </location>
</feature>
<feature type="transmembrane region" description="Helical" evidence="6">
    <location>
        <begin position="364"/>
        <end position="383"/>
    </location>
</feature>
<dbReference type="PANTHER" id="PTHR43791">
    <property type="entry name" value="PERMEASE-RELATED"/>
    <property type="match status" value="1"/>
</dbReference>
<feature type="transmembrane region" description="Helical" evidence="6">
    <location>
        <begin position="1267"/>
        <end position="1290"/>
    </location>
</feature>